<dbReference type="RefSeq" id="WP_160776627.1">
    <property type="nucleotide sequence ID" value="NZ_WUMV01000007.1"/>
</dbReference>
<dbReference type="AlphaFoldDB" id="A0A7X3LWG7"/>
<feature type="domain" description="Solute-binding protein family 3/N-terminal" evidence="2">
    <location>
        <begin position="29"/>
        <end position="352"/>
    </location>
</feature>
<feature type="signal peptide" evidence="1">
    <location>
        <begin position="1"/>
        <end position="26"/>
    </location>
</feature>
<gene>
    <name evidence="3" type="ORF">GR183_15905</name>
</gene>
<dbReference type="InterPro" id="IPR001638">
    <property type="entry name" value="Solute-binding_3/MltF_N"/>
</dbReference>
<evidence type="ECO:0000256" key="1">
    <source>
        <dbReference type="SAM" id="SignalP"/>
    </source>
</evidence>
<dbReference type="SUPFAM" id="SSF53850">
    <property type="entry name" value="Periplasmic binding protein-like II"/>
    <property type="match status" value="1"/>
</dbReference>
<sequence length="392" mass="44042">MHKLLHISVFITALMHSFAYSSTAHAAEVKVAARVDAKPFIWKDGETGEFLGFFWDICTEAVQRADFQFRIQEVKTENRSNLLNNGTEGFDLFCDPTTITLQRMKNFSKGGNAPYFEFSPIVFVANGSYVQHDRSAKFSKASGDLPEDAPDPPDCDSIFNWLKAAKNDTDLKEWKLPSEATQNNKTLSPKETDNEQRSLLEWLEDRFAFVLRRPTKETRRKVKHFQIWGYVDGTTIGEAITAFASTKAQEDTKICTKASKTHEEAAKRFCDGEFARYFGDVEIVKAAIATQDERIDVDCKVDLTPTAEGTYEPYAFVLSSKSKPDFPERFTIALYSMFQDGTVDRLFNGHFPKAKKSPHLSTLFRINSIPTGVDRLGNGAQGEISSGADVSQ</sequence>
<dbReference type="Pfam" id="PF00497">
    <property type="entry name" value="SBP_bac_3"/>
    <property type="match status" value="1"/>
</dbReference>
<protein>
    <submittedName>
        <fullName evidence="3">Transporter substrate-binding domain-containing protein</fullName>
    </submittedName>
</protein>
<feature type="chain" id="PRO_5030820240" evidence="1">
    <location>
        <begin position="27"/>
        <end position="392"/>
    </location>
</feature>
<dbReference type="EMBL" id="WUMV01000007">
    <property type="protein sequence ID" value="MXN66399.1"/>
    <property type="molecule type" value="Genomic_DNA"/>
</dbReference>
<organism evidence="3 4">
    <name type="scientific">Stappia sediminis</name>
    <dbReference type="NCBI Taxonomy" id="2692190"/>
    <lineage>
        <taxon>Bacteria</taxon>
        <taxon>Pseudomonadati</taxon>
        <taxon>Pseudomonadota</taxon>
        <taxon>Alphaproteobacteria</taxon>
        <taxon>Hyphomicrobiales</taxon>
        <taxon>Stappiaceae</taxon>
        <taxon>Stappia</taxon>
    </lineage>
</organism>
<keyword evidence="4" id="KW-1185">Reference proteome</keyword>
<proteinExistence type="predicted"/>
<keyword evidence="1" id="KW-0732">Signal</keyword>
<comment type="caution">
    <text evidence="3">The sequence shown here is derived from an EMBL/GenBank/DDBJ whole genome shotgun (WGS) entry which is preliminary data.</text>
</comment>
<evidence type="ECO:0000313" key="4">
    <source>
        <dbReference type="Proteomes" id="UP000433101"/>
    </source>
</evidence>
<dbReference type="Proteomes" id="UP000433101">
    <property type="component" value="Unassembled WGS sequence"/>
</dbReference>
<evidence type="ECO:0000259" key="2">
    <source>
        <dbReference type="Pfam" id="PF00497"/>
    </source>
</evidence>
<dbReference type="Gene3D" id="3.40.190.10">
    <property type="entry name" value="Periplasmic binding protein-like II"/>
    <property type="match status" value="1"/>
</dbReference>
<evidence type="ECO:0000313" key="3">
    <source>
        <dbReference type="EMBL" id="MXN66399.1"/>
    </source>
</evidence>
<accession>A0A7X3LWG7</accession>
<reference evidence="3 4" key="1">
    <citation type="submission" date="2019-12" db="EMBL/GenBank/DDBJ databases">
        <authorList>
            <person name="Li M."/>
        </authorList>
    </citation>
    <scope>NUCLEOTIDE SEQUENCE [LARGE SCALE GENOMIC DNA]</scope>
    <source>
        <strain evidence="3 4">GBMRC 2046</strain>
    </source>
</reference>
<name>A0A7X3LWG7_9HYPH</name>